<dbReference type="AlphaFoldDB" id="X1VXA0"/>
<keyword evidence="1" id="KW-0472">Membrane</keyword>
<proteinExistence type="predicted"/>
<gene>
    <name evidence="2" type="ORF">S12H4_57533</name>
</gene>
<evidence type="ECO:0000256" key="1">
    <source>
        <dbReference type="SAM" id="Phobius"/>
    </source>
</evidence>
<feature type="transmembrane region" description="Helical" evidence="1">
    <location>
        <begin position="12"/>
        <end position="31"/>
    </location>
</feature>
<dbReference type="EMBL" id="BARW01037227">
    <property type="protein sequence ID" value="GAJ23506.1"/>
    <property type="molecule type" value="Genomic_DNA"/>
</dbReference>
<name>X1VXA0_9ZZZZ</name>
<reference evidence="2" key="1">
    <citation type="journal article" date="2014" name="Front. Microbiol.">
        <title>High frequency of phylogenetically diverse reductive dehalogenase-homologous genes in deep subseafloor sedimentary metagenomes.</title>
        <authorList>
            <person name="Kawai M."/>
            <person name="Futagami T."/>
            <person name="Toyoda A."/>
            <person name="Takaki Y."/>
            <person name="Nishi S."/>
            <person name="Hori S."/>
            <person name="Arai W."/>
            <person name="Tsubouchi T."/>
            <person name="Morono Y."/>
            <person name="Uchiyama I."/>
            <person name="Ito T."/>
            <person name="Fujiyama A."/>
            <person name="Inagaki F."/>
            <person name="Takami H."/>
        </authorList>
    </citation>
    <scope>NUCLEOTIDE SEQUENCE</scope>
    <source>
        <strain evidence="2">Expedition CK06-06</strain>
    </source>
</reference>
<accession>X1VXA0</accession>
<keyword evidence="1" id="KW-0812">Transmembrane</keyword>
<comment type="caution">
    <text evidence="2">The sequence shown here is derived from an EMBL/GenBank/DDBJ whole genome shotgun (WGS) entry which is preliminary data.</text>
</comment>
<protein>
    <submittedName>
        <fullName evidence="2">Uncharacterized protein</fullName>
    </submittedName>
</protein>
<sequence>MPLGIDPETILIVGLIGGLGAAATYSTFHIAEKAGPKLTLKDILPAPPWVGLPLPLFVYTKPELLAELRRR</sequence>
<evidence type="ECO:0000313" key="2">
    <source>
        <dbReference type="EMBL" id="GAJ23506.1"/>
    </source>
</evidence>
<organism evidence="2">
    <name type="scientific">marine sediment metagenome</name>
    <dbReference type="NCBI Taxonomy" id="412755"/>
    <lineage>
        <taxon>unclassified sequences</taxon>
        <taxon>metagenomes</taxon>
        <taxon>ecological metagenomes</taxon>
    </lineage>
</organism>
<keyword evidence="1" id="KW-1133">Transmembrane helix</keyword>